<keyword evidence="1" id="KW-0805">Transcription regulation</keyword>
<evidence type="ECO:0000259" key="4">
    <source>
        <dbReference type="SMART" id="SM00418"/>
    </source>
</evidence>
<dbReference type="RefSeq" id="WP_344811889.1">
    <property type="nucleotide sequence ID" value="NZ_BAAAYX010000004.1"/>
</dbReference>
<name>A0ABP7D7M9_9ACTN</name>
<dbReference type="PANTHER" id="PTHR33154:SF15">
    <property type="entry name" value="REGULATORY PROTEIN ARSR"/>
    <property type="match status" value="1"/>
</dbReference>
<gene>
    <name evidence="5" type="ORF">GCM10022204_16950</name>
</gene>
<feature type="domain" description="HTH arsR-type" evidence="4">
    <location>
        <begin position="26"/>
        <end position="109"/>
    </location>
</feature>
<dbReference type="EMBL" id="BAAAYX010000004">
    <property type="protein sequence ID" value="GAA3700775.1"/>
    <property type="molecule type" value="Genomic_DNA"/>
</dbReference>
<dbReference type="PANTHER" id="PTHR33154">
    <property type="entry name" value="TRANSCRIPTIONAL REGULATOR, ARSR FAMILY"/>
    <property type="match status" value="1"/>
</dbReference>
<comment type="caution">
    <text evidence="5">The sequence shown here is derived from an EMBL/GenBank/DDBJ whole genome shotgun (WGS) entry which is preliminary data.</text>
</comment>
<dbReference type="CDD" id="cd00090">
    <property type="entry name" value="HTH_ARSR"/>
    <property type="match status" value="1"/>
</dbReference>
<dbReference type="InterPro" id="IPR001845">
    <property type="entry name" value="HTH_ArsR_DNA-bd_dom"/>
</dbReference>
<proteinExistence type="predicted"/>
<evidence type="ECO:0000256" key="1">
    <source>
        <dbReference type="ARBA" id="ARBA00023015"/>
    </source>
</evidence>
<dbReference type="Pfam" id="PF12840">
    <property type="entry name" value="HTH_20"/>
    <property type="match status" value="1"/>
</dbReference>
<evidence type="ECO:0000313" key="6">
    <source>
        <dbReference type="Proteomes" id="UP001500051"/>
    </source>
</evidence>
<keyword evidence="2" id="KW-0238">DNA-binding</keyword>
<dbReference type="Proteomes" id="UP001500051">
    <property type="component" value="Unassembled WGS sequence"/>
</dbReference>
<dbReference type="SUPFAM" id="SSF46785">
    <property type="entry name" value="Winged helix' DNA-binding domain"/>
    <property type="match status" value="1"/>
</dbReference>
<evidence type="ECO:0000313" key="5">
    <source>
        <dbReference type="EMBL" id="GAA3700775.1"/>
    </source>
</evidence>
<keyword evidence="6" id="KW-1185">Reference proteome</keyword>
<dbReference type="InterPro" id="IPR051081">
    <property type="entry name" value="HTH_MetalResp_TranReg"/>
</dbReference>
<reference evidence="6" key="1">
    <citation type="journal article" date="2019" name="Int. J. Syst. Evol. Microbiol.">
        <title>The Global Catalogue of Microorganisms (GCM) 10K type strain sequencing project: providing services to taxonomists for standard genome sequencing and annotation.</title>
        <authorList>
            <consortium name="The Broad Institute Genomics Platform"/>
            <consortium name="The Broad Institute Genome Sequencing Center for Infectious Disease"/>
            <person name="Wu L."/>
            <person name="Ma J."/>
        </authorList>
    </citation>
    <scope>NUCLEOTIDE SEQUENCE [LARGE SCALE GENOMIC DNA]</scope>
    <source>
        <strain evidence="6">JCM 16548</strain>
    </source>
</reference>
<dbReference type="InterPro" id="IPR036390">
    <property type="entry name" value="WH_DNA-bd_sf"/>
</dbReference>
<keyword evidence="3" id="KW-0804">Transcription</keyword>
<organism evidence="5 6">
    <name type="scientific">Microlunatus aurantiacus</name>
    <dbReference type="NCBI Taxonomy" id="446786"/>
    <lineage>
        <taxon>Bacteria</taxon>
        <taxon>Bacillati</taxon>
        <taxon>Actinomycetota</taxon>
        <taxon>Actinomycetes</taxon>
        <taxon>Propionibacteriales</taxon>
        <taxon>Propionibacteriaceae</taxon>
        <taxon>Microlunatus</taxon>
    </lineage>
</organism>
<dbReference type="SMART" id="SM00418">
    <property type="entry name" value="HTH_ARSR"/>
    <property type="match status" value="1"/>
</dbReference>
<evidence type="ECO:0000256" key="2">
    <source>
        <dbReference type="ARBA" id="ARBA00023125"/>
    </source>
</evidence>
<sequence length="206" mass="22587">MARPPQIRPEIGDERGLPVRRLRDPEHLRALAHPRRMEIIDLLIADGPMTASQCAARLGDSPASCSYHLRQLARFGFVEEAAGGQGRNRPWRWVPVGNQIESAGSPAERSAAEALGAVIEGRNIDRIRRYARHGATDPWREAGQTSDWAIRVTEEELVELGEAISALLIPLQRRTFDGDAPAGARLVDVLTYLMPRAGASGDQTDA</sequence>
<accession>A0ABP7D7M9</accession>
<dbReference type="InterPro" id="IPR036388">
    <property type="entry name" value="WH-like_DNA-bd_sf"/>
</dbReference>
<protein>
    <submittedName>
        <fullName evidence="5">Helix-turn-helix domain-containing protein</fullName>
    </submittedName>
</protein>
<dbReference type="InterPro" id="IPR011991">
    <property type="entry name" value="ArsR-like_HTH"/>
</dbReference>
<evidence type="ECO:0000256" key="3">
    <source>
        <dbReference type="ARBA" id="ARBA00023163"/>
    </source>
</evidence>
<dbReference type="Gene3D" id="1.10.10.10">
    <property type="entry name" value="Winged helix-like DNA-binding domain superfamily/Winged helix DNA-binding domain"/>
    <property type="match status" value="1"/>
</dbReference>